<dbReference type="InterPro" id="IPR016186">
    <property type="entry name" value="C-type_lectin-like/link_sf"/>
</dbReference>
<evidence type="ECO:0000256" key="6">
    <source>
        <dbReference type="ARBA" id="ARBA00023136"/>
    </source>
</evidence>
<keyword evidence="3" id="KW-0430">Lectin</keyword>
<proteinExistence type="predicted"/>
<dbReference type="GO" id="GO:0016020">
    <property type="term" value="C:membrane"/>
    <property type="evidence" value="ECO:0007669"/>
    <property type="project" value="UniProtKB-SubCell"/>
</dbReference>
<dbReference type="Ensembl" id="ENSHBUT00000020611.1">
    <property type="protein sequence ID" value="ENSHBUP00000029996.1"/>
    <property type="gene ID" value="ENSHBUG00000014745.1"/>
</dbReference>
<protein>
    <recommendedName>
        <fullName evidence="9">C-type lectin domain-containing protein</fullName>
    </recommendedName>
</protein>
<dbReference type="PANTHER" id="PTHR22800:SF252">
    <property type="entry name" value="NATURAL KILLER CELLS ANTIGEN CD94"/>
    <property type="match status" value="1"/>
</dbReference>
<sequence>MDEGHLVYSLLTSKYTSDVDICTVCATSSLLELVVLYPKDSLRVYVCHVKFQISTSLIDNCNHKSNKLPLENWVAFSDSLYQVSSEQKSWQESRQDCLQKGSDLMIIKNREEQVCVCKPNTNVCRTKTKTEDFWILDFASVLEFVRALSLGATVNIYCTYIDKKYLIALLFLF</sequence>
<accession>A0A3Q2WVP1</accession>
<evidence type="ECO:0000313" key="7">
    <source>
        <dbReference type="Ensembl" id="ENSHBUP00000029996.1"/>
    </source>
</evidence>
<dbReference type="GO" id="GO:0002223">
    <property type="term" value="P:stimulatory C-type lectin receptor signaling pathway"/>
    <property type="evidence" value="ECO:0007669"/>
    <property type="project" value="TreeGrafter"/>
</dbReference>
<dbReference type="Proteomes" id="UP000264840">
    <property type="component" value="Unplaced"/>
</dbReference>
<keyword evidence="5" id="KW-1133">Transmembrane helix</keyword>
<keyword evidence="6" id="KW-0472">Membrane</keyword>
<dbReference type="AlphaFoldDB" id="A0A3Q2WVP1"/>
<comment type="subcellular location">
    <subcellularLocation>
        <location evidence="1">Membrane</location>
        <topology evidence="1">Single-pass type II membrane protein</topology>
    </subcellularLocation>
</comment>
<keyword evidence="8" id="KW-1185">Reference proteome</keyword>
<dbReference type="Gene3D" id="3.10.100.10">
    <property type="entry name" value="Mannose-Binding Protein A, subunit A"/>
    <property type="match status" value="1"/>
</dbReference>
<dbReference type="GO" id="GO:0030246">
    <property type="term" value="F:carbohydrate binding"/>
    <property type="evidence" value="ECO:0007669"/>
    <property type="project" value="UniProtKB-KW"/>
</dbReference>
<evidence type="ECO:0000256" key="3">
    <source>
        <dbReference type="ARBA" id="ARBA00022734"/>
    </source>
</evidence>
<dbReference type="PANTHER" id="PTHR22800">
    <property type="entry name" value="C-TYPE LECTIN PROTEINS"/>
    <property type="match status" value="1"/>
</dbReference>
<dbReference type="GO" id="GO:0045954">
    <property type="term" value="P:positive regulation of natural killer cell mediated cytotoxicity"/>
    <property type="evidence" value="ECO:0007669"/>
    <property type="project" value="TreeGrafter"/>
</dbReference>
<dbReference type="InterPro" id="IPR016187">
    <property type="entry name" value="CTDL_fold"/>
</dbReference>
<evidence type="ECO:0000256" key="4">
    <source>
        <dbReference type="ARBA" id="ARBA00022968"/>
    </source>
</evidence>
<evidence type="ECO:0000256" key="2">
    <source>
        <dbReference type="ARBA" id="ARBA00022692"/>
    </source>
</evidence>
<evidence type="ECO:0000256" key="1">
    <source>
        <dbReference type="ARBA" id="ARBA00004606"/>
    </source>
</evidence>
<keyword evidence="4" id="KW-0735">Signal-anchor</keyword>
<organism evidence="7 8">
    <name type="scientific">Haplochromis burtoni</name>
    <name type="common">Burton's mouthbrooder</name>
    <name type="synonym">Chromis burtoni</name>
    <dbReference type="NCBI Taxonomy" id="8153"/>
    <lineage>
        <taxon>Eukaryota</taxon>
        <taxon>Metazoa</taxon>
        <taxon>Chordata</taxon>
        <taxon>Craniata</taxon>
        <taxon>Vertebrata</taxon>
        <taxon>Euteleostomi</taxon>
        <taxon>Actinopterygii</taxon>
        <taxon>Neopterygii</taxon>
        <taxon>Teleostei</taxon>
        <taxon>Neoteleostei</taxon>
        <taxon>Acanthomorphata</taxon>
        <taxon>Ovalentaria</taxon>
        <taxon>Cichlomorphae</taxon>
        <taxon>Cichliformes</taxon>
        <taxon>Cichlidae</taxon>
        <taxon>African cichlids</taxon>
        <taxon>Pseudocrenilabrinae</taxon>
        <taxon>Haplochromini</taxon>
        <taxon>Haplochromis</taxon>
    </lineage>
</organism>
<reference evidence="7" key="2">
    <citation type="submission" date="2025-09" db="UniProtKB">
        <authorList>
            <consortium name="Ensembl"/>
        </authorList>
    </citation>
    <scope>IDENTIFICATION</scope>
</reference>
<dbReference type="SUPFAM" id="SSF56436">
    <property type="entry name" value="C-type lectin-like"/>
    <property type="match status" value="1"/>
</dbReference>
<evidence type="ECO:0000256" key="5">
    <source>
        <dbReference type="ARBA" id="ARBA00022989"/>
    </source>
</evidence>
<reference evidence="7" key="1">
    <citation type="submission" date="2025-08" db="UniProtKB">
        <authorList>
            <consortium name="Ensembl"/>
        </authorList>
    </citation>
    <scope>IDENTIFICATION</scope>
</reference>
<dbReference type="GeneTree" id="ENSGT01150000290370"/>
<evidence type="ECO:0008006" key="9">
    <source>
        <dbReference type="Google" id="ProtNLM"/>
    </source>
</evidence>
<keyword evidence="2" id="KW-0812">Transmembrane</keyword>
<evidence type="ECO:0000313" key="8">
    <source>
        <dbReference type="Proteomes" id="UP000264840"/>
    </source>
</evidence>
<name>A0A3Q2WVP1_HAPBU</name>
<dbReference type="InterPro" id="IPR050919">
    <property type="entry name" value="NKG2/CD94_NK_receptors"/>
</dbReference>